<name>A0A0R2JK29_9LACO</name>
<dbReference type="SUPFAM" id="SSF52540">
    <property type="entry name" value="P-loop containing nucleoside triphosphate hydrolases"/>
    <property type="match status" value="1"/>
</dbReference>
<dbReference type="OrthoDB" id="9809324at2"/>
<evidence type="ECO:0000313" key="2">
    <source>
        <dbReference type="EMBL" id="KRN75637.1"/>
    </source>
</evidence>
<accession>A0A0R2JK29</accession>
<dbReference type="GO" id="GO:0016887">
    <property type="term" value="F:ATP hydrolysis activity"/>
    <property type="evidence" value="ECO:0007669"/>
    <property type="project" value="InterPro"/>
</dbReference>
<dbReference type="GO" id="GO:0005524">
    <property type="term" value="F:ATP binding"/>
    <property type="evidence" value="ECO:0007669"/>
    <property type="project" value="InterPro"/>
</dbReference>
<evidence type="ECO:0000259" key="1">
    <source>
        <dbReference type="Pfam" id="PF13304"/>
    </source>
</evidence>
<evidence type="ECO:0000313" key="3">
    <source>
        <dbReference type="Proteomes" id="UP000051655"/>
    </source>
</evidence>
<dbReference type="InterPro" id="IPR003959">
    <property type="entry name" value="ATPase_AAA_core"/>
</dbReference>
<dbReference type="Proteomes" id="UP000051655">
    <property type="component" value="Unassembled WGS sequence"/>
</dbReference>
<dbReference type="Pfam" id="PF13304">
    <property type="entry name" value="AAA_21"/>
    <property type="match status" value="1"/>
</dbReference>
<dbReference type="RefSeq" id="WP_057753358.1">
    <property type="nucleotide sequence ID" value="NZ_JQBP01000001.1"/>
</dbReference>
<dbReference type="STRING" id="1616.IV73_GL000126"/>
<protein>
    <recommendedName>
        <fullName evidence="1">ATPase AAA-type core domain-containing protein</fullName>
    </recommendedName>
</protein>
<dbReference type="PANTHER" id="PTHR43581:SF4">
    <property type="entry name" value="ATP_GTP PHOSPHATASE"/>
    <property type="match status" value="1"/>
</dbReference>
<dbReference type="Gene3D" id="3.40.50.300">
    <property type="entry name" value="P-loop containing nucleotide triphosphate hydrolases"/>
    <property type="match status" value="1"/>
</dbReference>
<dbReference type="PATRIC" id="fig|1616.3.peg.129"/>
<gene>
    <name evidence="2" type="ORF">IV73_GL000126</name>
</gene>
<comment type="caution">
    <text evidence="2">The sequence shown here is derived from an EMBL/GenBank/DDBJ whole genome shotgun (WGS) entry which is preliminary data.</text>
</comment>
<organism evidence="2 3">
    <name type="scientific">Weissella kandleri</name>
    <dbReference type="NCBI Taxonomy" id="1616"/>
    <lineage>
        <taxon>Bacteria</taxon>
        <taxon>Bacillati</taxon>
        <taxon>Bacillota</taxon>
        <taxon>Bacilli</taxon>
        <taxon>Lactobacillales</taxon>
        <taxon>Lactobacillaceae</taxon>
        <taxon>Weissella</taxon>
    </lineage>
</organism>
<reference evidence="2 3" key="1">
    <citation type="journal article" date="2015" name="Genome Announc.">
        <title>Expanding the biotechnology potential of lactobacilli through comparative genomics of 213 strains and associated genera.</title>
        <authorList>
            <person name="Sun Z."/>
            <person name="Harris H.M."/>
            <person name="McCann A."/>
            <person name="Guo C."/>
            <person name="Argimon S."/>
            <person name="Zhang W."/>
            <person name="Yang X."/>
            <person name="Jeffery I.B."/>
            <person name="Cooney J.C."/>
            <person name="Kagawa T.F."/>
            <person name="Liu W."/>
            <person name="Song Y."/>
            <person name="Salvetti E."/>
            <person name="Wrobel A."/>
            <person name="Rasinkangas P."/>
            <person name="Parkhill J."/>
            <person name="Rea M.C."/>
            <person name="O'Sullivan O."/>
            <person name="Ritari J."/>
            <person name="Douillard F.P."/>
            <person name="Paul Ross R."/>
            <person name="Yang R."/>
            <person name="Briner A.E."/>
            <person name="Felis G.E."/>
            <person name="de Vos W.M."/>
            <person name="Barrangou R."/>
            <person name="Klaenhammer T.R."/>
            <person name="Caufield P.W."/>
            <person name="Cui Y."/>
            <person name="Zhang H."/>
            <person name="O'Toole P.W."/>
        </authorList>
    </citation>
    <scope>NUCLEOTIDE SEQUENCE [LARGE SCALE GENOMIC DNA]</scope>
    <source>
        <strain evidence="2 3">DSM 20593</strain>
    </source>
</reference>
<dbReference type="EMBL" id="JQBP01000001">
    <property type="protein sequence ID" value="KRN75637.1"/>
    <property type="molecule type" value="Genomic_DNA"/>
</dbReference>
<dbReference type="InterPro" id="IPR027417">
    <property type="entry name" value="P-loop_NTPase"/>
</dbReference>
<dbReference type="AlphaFoldDB" id="A0A0R2JK29"/>
<proteinExistence type="predicted"/>
<feature type="domain" description="ATPase AAA-type core" evidence="1">
    <location>
        <begin position="27"/>
        <end position="300"/>
    </location>
</feature>
<dbReference type="PANTHER" id="PTHR43581">
    <property type="entry name" value="ATP/GTP PHOSPHATASE"/>
    <property type="match status" value="1"/>
</dbReference>
<sequence>MKITLSKVNIKKFRNINNMTFNVGRKITMIIGHNGTGKSNILALLSSASGTPKNLFDSKSKLLGKMQPDYSDYFSISSAEDFSKYDASIEYSNYDNSENFTRKLDFKTDDDTRASHIVPRTQKSPSTDKKISDAILRLQKIYPNVKKETRLPYPTKYISLARVFPRGQDKLDVVNKKSLPDEMKKMYSCWYNRVLRDSISENGYLTDTKKGTSSHRYEMPIKNAATESISTGQDSLSEIISALLEFWIIKDDPKYEGGVLAIDEFDISLHPDAQERLLDLLNELSETLNIQIFLTTHSISAVKFFNKLVNTGGTDNYRLLSIINRDAPMVDDHPDYYSILSNMYLDSTIYKPKVKIYTEDKAGEKLLRLAVDAFNIEYPEEYIDLNSFQIIPLGLGKLQLQTLNEIDDNFSKSIILLDGDGRFEHNSDEEKMVANWDTIRGEYNPEQHKTTRNLSSNEVILPTGFAPEALIFHIMYNYVENSYQPFWSDLIRAGKFQWNPDIIRKDFLDIEFTKKRTFQKMKKDPESNAYLFKFANDTQLLQFWSNESDYNKQCIHTFGQSLIQANKSVSRIKFSSYFAE</sequence>
<dbReference type="InterPro" id="IPR051396">
    <property type="entry name" value="Bact_Antivir_Def_Nuclease"/>
</dbReference>
<keyword evidence="3" id="KW-1185">Reference proteome</keyword>